<feature type="region of interest" description="Disordered" evidence="1">
    <location>
        <begin position="428"/>
        <end position="503"/>
    </location>
</feature>
<feature type="compositionally biased region" description="Polar residues" evidence="1">
    <location>
        <begin position="161"/>
        <end position="223"/>
    </location>
</feature>
<dbReference type="EMBL" id="CAJOBF010000471">
    <property type="protein sequence ID" value="CAF3822865.1"/>
    <property type="molecule type" value="Genomic_DNA"/>
</dbReference>
<feature type="compositionally biased region" description="Basic and acidic residues" evidence="1">
    <location>
        <begin position="437"/>
        <end position="450"/>
    </location>
</feature>
<name>A0A819CPK6_9BILA</name>
<feature type="compositionally biased region" description="Polar residues" evidence="1">
    <location>
        <begin position="671"/>
        <end position="690"/>
    </location>
</feature>
<evidence type="ECO:0000313" key="3">
    <source>
        <dbReference type="Proteomes" id="UP000663842"/>
    </source>
</evidence>
<dbReference type="Proteomes" id="UP000663842">
    <property type="component" value="Unassembled WGS sequence"/>
</dbReference>
<feature type="compositionally biased region" description="Polar residues" evidence="1">
    <location>
        <begin position="581"/>
        <end position="590"/>
    </location>
</feature>
<comment type="caution">
    <text evidence="2">The sequence shown here is derived from an EMBL/GenBank/DDBJ whole genome shotgun (WGS) entry which is preliminary data.</text>
</comment>
<dbReference type="AlphaFoldDB" id="A0A819CPK6"/>
<gene>
    <name evidence="2" type="ORF">UXM345_LOCUS6103</name>
</gene>
<protein>
    <submittedName>
        <fullName evidence="2">Uncharacterized protein</fullName>
    </submittedName>
</protein>
<reference evidence="2" key="1">
    <citation type="submission" date="2021-02" db="EMBL/GenBank/DDBJ databases">
        <authorList>
            <person name="Nowell W R."/>
        </authorList>
    </citation>
    <scope>NUCLEOTIDE SEQUENCE</scope>
</reference>
<feature type="compositionally biased region" description="Basic residues" evidence="1">
    <location>
        <begin position="465"/>
        <end position="483"/>
    </location>
</feature>
<feature type="compositionally biased region" description="Polar residues" evidence="1">
    <location>
        <begin position="605"/>
        <end position="622"/>
    </location>
</feature>
<accession>A0A819CPK6</accession>
<evidence type="ECO:0000313" key="2">
    <source>
        <dbReference type="EMBL" id="CAF3822865.1"/>
    </source>
</evidence>
<organism evidence="2 3">
    <name type="scientific">Rotaria magnacalcarata</name>
    <dbReference type="NCBI Taxonomy" id="392030"/>
    <lineage>
        <taxon>Eukaryota</taxon>
        <taxon>Metazoa</taxon>
        <taxon>Spiralia</taxon>
        <taxon>Gnathifera</taxon>
        <taxon>Rotifera</taxon>
        <taxon>Eurotatoria</taxon>
        <taxon>Bdelloidea</taxon>
        <taxon>Philodinida</taxon>
        <taxon>Philodinidae</taxon>
        <taxon>Rotaria</taxon>
    </lineage>
</organism>
<feature type="region of interest" description="Disordered" evidence="1">
    <location>
        <begin position="577"/>
        <end position="714"/>
    </location>
</feature>
<feature type="compositionally biased region" description="Basic and acidic residues" evidence="1">
    <location>
        <begin position="642"/>
        <end position="654"/>
    </location>
</feature>
<proteinExistence type="predicted"/>
<sequence length="714" mass="83218">MAATSYTAVPSNTYAGLGSQGDLYHSANYGTYDSGVGTLIHVPSQYSTNNYGNHLIDNQLRPPYSDDYLQPSYSNDNYITQEPQYYTPDRFVQQSTYSKDGLLNSYPNSQSQIYDDRSTIPHSIDENNTKQPMQKTIIDDHHVEPNDRYQYFFFHQPTQQQQLPVLSDNKNPQSKSSPPTNSTQSDNQIITNPPKQTSTNQNHVSSNGSIRNPSETTLKSNNPPIELKTNKSTKMRAAAIKQKEDSREQKQRDSNIAVPKKKMTPPKPTKVQTQPVSDVEHNDAGKPKRNKKKSNSVPKQRTSRRDDYQTEDNNSSGDDNNNRQRSRSQSNKRTPMSDYHQEKNLALPPIRRGRGPPIYDPIYDYPLPPRYPLRGRYPYHDEFPPYGPYPYPIRSEYRYRHMYEEGYDTPPYLPSSHAPYDGFFDYEKRKPKSKSRPFKDKKETNDDRGVVTENETEREDEKKSQVSKKPKPKTKTTAKTKNSKTKDDDDENEKIKQRHINQKYEEEGEMLEMWRQERNDYLKQKFKPTVHDVLYSQQWMKTDSYLENQRRRALRDIQGYYFPYKKYTLKDYKDLQKHDSQNNPYASLNEPSPDRKERARKRQEYASQIDKQSVDPSAANTKTPREALQKKVWHINNSDPDSADKLSKRERALEYAKIQVVKKRPQKSRNDGSNGSDPTEQYVNGLFPQTNDDDEGSDNGRFRRNDQSAEEYDD</sequence>
<evidence type="ECO:0000256" key="1">
    <source>
        <dbReference type="SAM" id="MobiDB-lite"/>
    </source>
</evidence>
<feature type="compositionally biased region" description="Basic and acidic residues" evidence="1">
    <location>
        <begin position="241"/>
        <end position="253"/>
    </location>
</feature>
<feature type="region of interest" description="Disordered" evidence="1">
    <location>
        <begin position="161"/>
        <end position="356"/>
    </location>
</feature>
<feature type="region of interest" description="Disordered" evidence="1">
    <location>
        <begin position="102"/>
        <end position="134"/>
    </location>
</feature>
<feature type="compositionally biased region" description="Basic and acidic residues" evidence="1">
    <location>
        <begin position="698"/>
        <end position="707"/>
    </location>
</feature>
<feature type="compositionally biased region" description="Basic and acidic residues" evidence="1">
    <location>
        <begin position="114"/>
        <end position="128"/>
    </location>
</feature>